<accession>A0A0W8DGM9</accession>
<organism evidence="3 4">
    <name type="scientific">Phytophthora nicotianae</name>
    <name type="common">Potato buckeye rot agent</name>
    <name type="synonym">Phytophthora parasitica</name>
    <dbReference type="NCBI Taxonomy" id="4792"/>
    <lineage>
        <taxon>Eukaryota</taxon>
        <taxon>Sar</taxon>
        <taxon>Stramenopiles</taxon>
        <taxon>Oomycota</taxon>
        <taxon>Peronosporomycetes</taxon>
        <taxon>Peronosporales</taxon>
        <taxon>Peronosporaceae</taxon>
        <taxon>Phytophthora</taxon>
    </lineage>
</organism>
<dbReference type="SMART" id="SM00671">
    <property type="entry name" value="SEL1"/>
    <property type="match status" value="3"/>
</dbReference>
<dbReference type="Pfam" id="PF08238">
    <property type="entry name" value="Sel1"/>
    <property type="match status" value="5"/>
</dbReference>
<evidence type="ECO:0000313" key="4">
    <source>
        <dbReference type="Proteomes" id="UP000054636"/>
    </source>
</evidence>
<feature type="compositionally biased region" description="Polar residues" evidence="2">
    <location>
        <begin position="1"/>
        <end position="13"/>
    </location>
</feature>
<dbReference type="EMBL" id="LNFP01000227">
    <property type="protein sequence ID" value="KUF95416.1"/>
    <property type="molecule type" value="Genomic_DNA"/>
</dbReference>
<feature type="region of interest" description="Disordered" evidence="2">
    <location>
        <begin position="83"/>
        <end position="130"/>
    </location>
</feature>
<dbReference type="Gene3D" id="1.25.40.10">
    <property type="entry name" value="Tetratricopeptide repeat domain"/>
    <property type="match status" value="1"/>
</dbReference>
<evidence type="ECO:0000256" key="2">
    <source>
        <dbReference type="SAM" id="MobiDB-lite"/>
    </source>
</evidence>
<keyword evidence="3" id="KW-0808">Transferase</keyword>
<dbReference type="InterPro" id="IPR011990">
    <property type="entry name" value="TPR-like_helical_dom_sf"/>
</dbReference>
<gene>
    <name evidence="3" type="ORF">AM588_10010676</name>
</gene>
<evidence type="ECO:0000313" key="3">
    <source>
        <dbReference type="EMBL" id="KUF95416.1"/>
    </source>
</evidence>
<feature type="compositionally biased region" description="Polar residues" evidence="2">
    <location>
        <begin position="84"/>
        <end position="99"/>
    </location>
</feature>
<feature type="compositionally biased region" description="Basic and acidic residues" evidence="2">
    <location>
        <begin position="115"/>
        <end position="130"/>
    </location>
</feature>
<dbReference type="SUPFAM" id="SSF81901">
    <property type="entry name" value="HCP-like"/>
    <property type="match status" value="1"/>
</dbReference>
<dbReference type="PANTHER" id="PTHR11102:SF160">
    <property type="entry name" value="ERAD-ASSOCIATED E3 UBIQUITIN-PROTEIN LIGASE COMPONENT HRD3"/>
    <property type="match status" value="1"/>
</dbReference>
<name>A0A0W8DGM9_PHYNI</name>
<dbReference type="PANTHER" id="PTHR11102">
    <property type="entry name" value="SEL-1-LIKE PROTEIN"/>
    <property type="match status" value="1"/>
</dbReference>
<evidence type="ECO:0000256" key="1">
    <source>
        <dbReference type="ARBA" id="ARBA00038101"/>
    </source>
</evidence>
<feature type="region of interest" description="Disordered" evidence="2">
    <location>
        <begin position="55"/>
        <end position="74"/>
    </location>
</feature>
<comment type="caution">
    <text evidence="3">The sequence shown here is derived from an EMBL/GenBank/DDBJ whole genome shotgun (WGS) entry which is preliminary data.</text>
</comment>
<comment type="similarity">
    <text evidence="1">Belongs to the sel-1 family.</text>
</comment>
<feature type="compositionally biased region" description="Basic and acidic residues" evidence="2">
    <location>
        <begin position="17"/>
        <end position="28"/>
    </location>
</feature>
<dbReference type="GO" id="GO:0016301">
    <property type="term" value="F:kinase activity"/>
    <property type="evidence" value="ECO:0007669"/>
    <property type="project" value="UniProtKB-KW"/>
</dbReference>
<feature type="compositionally biased region" description="Polar residues" evidence="2">
    <location>
        <begin position="56"/>
        <end position="74"/>
    </location>
</feature>
<keyword evidence="3" id="KW-0418">Kinase</keyword>
<proteinExistence type="inferred from homology"/>
<dbReference type="Proteomes" id="UP000054636">
    <property type="component" value="Unassembled WGS sequence"/>
</dbReference>
<protein>
    <submittedName>
        <fullName evidence="3">Extracellular signal-regulated kinase 1</fullName>
    </submittedName>
</protein>
<sequence>MSPTDTASETVTGQEDAAVKKTDVVSTTKTREPKLLFAVAKNVVTASNAARLKKQSPVNVKSPMSATGETNGSMRTVFGIIKRAQTSDSQPSEENQQQSRNRESKSEQESASIETEDRTRSESGDKPGRSFVDNVREILEKLVTQLDSVDPRKLLAVRLGGELRGLLGKAQDEFAAYEMEFVEHAANEGVSVALQNFSASLTQVSAIAERLRTAKFMLNRTFKREVTFAFQEINSYYTSLFMELSMAVARRSGIDLPLQPPTTPEPEEAAAPSGDEVCLEAHQYFFGHGVAKDLRKAFELYTLQQDIVKAVHFLHRAAAKAADAGSSVAMTRLASLFLAQVPQENGAMTSSNTPSLSAQFRDREESHDEALRLLLSAGHGGHTDAYYALGKMLEASSLLRDQSAALRFYSKAATAATAHRFYTIAANAGDAEALNALGLMYEEGDGCDLNFRKAAECYRTAADLNSPHAHFNLGCLLSYGKGVARNVDAAQAHFQKVR</sequence>
<dbReference type="InterPro" id="IPR050767">
    <property type="entry name" value="Sel1_AlgK"/>
</dbReference>
<dbReference type="AlphaFoldDB" id="A0A0W8DGM9"/>
<feature type="region of interest" description="Disordered" evidence="2">
    <location>
        <begin position="1"/>
        <end position="28"/>
    </location>
</feature>
<reference evidence="3 4" key="1">
    <citation type="submission" date="2015-11" db="EMBL/GenBank/DDBJ databases">
        <title>Genomes and virulence difference between two physiological races of Phytophthora nicotianae.</title>
        <authorList>
            <person name="Liu H."/>
            <person name="Ma X."/>
            <person name="Yu H."/>
            <person name="Fang D."/>
            <person name="Li Y."/>
            <person name="Wang X."/>
            <person name="Wang W."/>
            <person name="Dong Y."/>
            <person name="Xiao B."/>
        </authorList>
    </citation>
    <scope>NUCLEOTIDE SEQUENCE [LARGE SCALE GENOMIC DNA]</scope>
    <source>
        <strain evidence="4">race 1</strain>
    </source>
</reference>
<dbReference type="InterPro" id="IPR006597">
    <property type="entry name" value="Sel1-like"/>
</dbReference>